<dbReference type="Gramene" id="AET5Gv20868500.8">
    <property type="protein sequence ID" value="AET5Gv20868500.8"/>
    <property type="gene ID" value="AET5Gv20868500"/>
</dbReference>
<dbReference type="InterPro" id="IPR004331">
    <property type="entry name" value="SPX_dom"/>
</dbReference>
<reference evidence="15" key="1">
    <citation type="journal article" date="2014" name="Science">
        <title>Ancient hybridizations among the ancestral genomes of bread wheat.</title>
        <authorList>
            <consortium name="International Wheat Genome Sequencing Consortium,"/>
            <person name="Marcussen T."/>
            <person name="Sandve S.R."/>
            <person name="Heier L."/>
            <person name="Spannagl M."/>
            <person name="Pfeifer M."/>
            <person name="Jakobsen K.S."/>
            <person name="Wulff B.B."/>
            <person name="Steuernagel B."/>
            <person name="Mayer K.F."/>
            <person name="Olsen O.A."/>
        </authorList>
    </citation>
    <scope>NUCLEOTIDE SEQUENCE [LARGE SCALE GENOMIC DNA]</scope>
    <source>
        <strain evidence="15">cv. AL8/78</strain>
    </source>
</reference>
<feature type="domain" description="SPX" evidence="13">
    <location>
        <begin position="94"/>
        <end position="257"/>
    </location>
</feature>
<keyword evidence="11" id="KW-1133">Transmembrane helix</keyword>
<feature type="transmembrane region" description="Helical" evidence="11">
    <location>
        <begin position="403"/>
        <end position="424"/>
    </location>
</feature>
<dbReference type="InterPro" id="IPR013083">
    <property type="entry name" value="Znf_RING/FYVE/PHD"/>
</dbReference>
<dbReference type="UniPathway" id="UPA00143"/>
<keyword evidence="8" id="KW-0862">Zinc</keyword>
<keyword evidence="7" id="KW-0833">Ubl conjugation pathway</keyword>
<dbReference type="PROSITE" id="PS51382">
    <property type="entry name" value="SPX"/>
    <property type="match status" value="1"/>
</dbReference>
<keyword evidence="4" id="KW-0808">Transferase</keyword>
<evidence type="ECO:0000259" key="13">
    <source>
        <dbReference type="PROSITE" id="PS51382"/>
    </source>
</evidence>
<evidence type="ECO:0000256" key="9">
    <source>
        <dbReference type="PROSITE-ProRule" id="PRU00175"/>
    </source>
</evidence>
<dbReference type="GO" id="GO:0008270">
    <property type="term" value="F:zinc ion binding"/>
    <property type="evidence" value="ECO:0007669"/>
    <property type="project" value="UniProtKB-KW"/>
</dbReference>
<dbReference type="EnsemblPlants" id="AET5Gv20868500.8">
    <property type="protein sequence ID" value="AET5Gv20868500.8"/>
    <property type="gene ID" value="AET5Gv20868500"/>
</dbReference>
<dbReference type="Proteomes" id="UP000015105">
    <property type="component" value="Chromosome 5D"/>
</dbReference>
<reference evidence="14" key="3">
    <citation type="journal article" date="2017" name="Nature">
        <title>Genome sequence of the progenitor of the wheat D genome Aegilops tauschii.</title>
        <authorList>
            <person name="Luo M.C."/>
            <person name="Gu Y.Q."/>
            <person name="Puiu D."/>
            <person name="Wang H."/>
            <person name="Twardziok S.O."/>
            <person name="Deal K.R."/>
            <person name="Huo N."/>
            <person name="Zhu T."/>
            <person name="Wang L."/>
            <person name="Wang Y."/>
            <person name="McGuire P.E."/>
            <person name="Liu S."/>
            <person name="Long H."/>
            <person name="Ramasamy R.K."/>
            <person name="Rodriguez J.C."/>
            <person name="Van S.L."/>
            <person name="Yuan L."/>
            <person name="Wang Z."/>
            <person name="Xia Z."/>
            <person name="Xiao L."/>
            <person name="Anderson O.D."/>
            <person name="Ouyang S."/>
            <person name="Liang Y."/>
            <person name="Zimin A.V."/>
            <person name="Pertea G."/>
            <person name="Qi P."/>
            <person name="Bennetzen J.L."/>
            <person name="Dai X."/>
            <person name="Dawson M.W."/>
            <person name="Muller H.G."/>
            <person name="Kugler K."/>
            <person name="Rivarola-Duarte L."/>
            <person name="Spannagl M."/>
            <person name="Mayer K.F.X."/>
            <person name="Lu F.H."/>
            <person name="Bevan M.W."/>
            <person name="Leroy P."/>
            <person name="Li P."/>
            <person name="You F.M."/>
            <person name="Sun Q."/>
            <person name="Liu Z."/>
            <person name="Lyons E."/>
            <person name="Wicker T."/>
            <person name="Salzberg S.L."/>
            <person name="Devos K.M."/>
            <person name="Dvorak J."/>
        </authorList>
    </citation>
    <scope>NUCLEOTIDE SEQUENCE [LARGE SCALE GENOMIC DNA]</scope>
    <source>
        <strain evidence="14">cv. AL8/78</strain>
    </source>
</reference>
<accession>A0A453LPK6</accession>
<reference evidence="14" key="5">
    <citation type="journal article" date="2021" name="G3 (Bethesda)">
        <title>Aegilops tauschii genome assembly Aet v5.0 features greater sequence contiguity and improved annotation.</title>
        <authorList>
            <person name="Wang L."/>
            <person name="Zhu T."/>
            <person name="Rodriguez J.C."/>
            <person name="Deal K.R."/>
            <person name="Dubcovsky J."/>
            <person name="McGuire P.E."/>
            <person name="Lux T."/>
            <person name="Spannagl M."/>
            <person name="Mayer K.F.X."/>
            <person name="Baldrich P."/>
            <person name="Meyers B.C."/>
            <person name="Huo N."/>
            <person name="Gu Y.Q."/>
            <person name="Zhou H."/>
            <person name="Devos K.M."/>
            <person name="Bennetzen J.L."/>
            <person name="Unver T."/>
            <person name="Budak H."/>
            <person name="Gulick P.J."/>
            <person name="Galiba G."/>
            <person name="Kalapos B."/>
            <person name="Nelson D.R."/>
            <person name="Li P."/>
            <person name="You F.M."/>
            <person name="Luo M.C."/>
            <person name="Dvorak J."/>
        </authorList>
    </citation>
    <scope>NUCLEOTIDE SEQUENCE [LARGE SCALE GENOMIC DNA]</scope>
    <source>
        <strain evidence="14">cv. AL8/78</strain>
    </source>
</reference>
<dbReference type="AlphaFoldDB" id="A0A453LPK6"/>
<evidence type="ECO:0000256" key="8">
    <source>
        <dbReference type="ARBA" id="ARBA00022833"/>
    </source>
</evidence>
<keyword evidence="6 9" id="KW-0863">Zinc-finger</keyword>
<evidence type="ECO:0000259" key="12">
    <source>
        <dbReference type="PROSITE" id="PS50089"/>
    </source>
</evidence>
<comment type="pathway">
    <text evidence="2">Protein modification; protein ubiquitination.</text>
</comment>
<dbReference type="GO" id="GO:0016567">
    <property type="term" value="P:protein ubiquitination"/>
    <property type="evidence" value="ECO:0007669"/>
    <property type="project" value="UniProtKB-UniPathway"/>
</dbReference>
<protein>
    <recommendedName>
        <fullName evidence="3">RING-type E3 ubiquitin transferase</fullName>
        <ecNumber evidence="3">2.3.2.27</ecNumber>
    </recommendedName>
</protein>
<dbReference type="PANTHER" id="PTHR46764:SF2">
    <property type="entry name" value="E3 UBIQUITIN-PROTEIN LIGASE BAH1-LIKE-RELATED"/>
    <property type="match status" value="1"/>
</dbReference>
<reference evidence="14" key="4">
    <citation type="submission" date="2019-03" db="UniProtKB">
        <authorList>
            <consortium name="EnsemblPlants"/>
        </authorList>
    </citation>
    <scope>IDENTIFICATION</scope>
</reference>
<dbReference type="Pfam" id="PF13445">
    <property type="entry name" value="zf-RING_UBOX"/>
    <property type="match status" value="1"/>
</dbReference>
<dbReference type="SUPFAM" id="SSF57850">
    <property type="entry name" value="RING/U-box"/>
    <property type="match status" value="1"/>
</dbReference>
<dbReference type="GO" id="GO:0061630">
    <property type="term" value="F:ubiquitin protein ligase activity"/>
    <property type="evidence" value="ECO:0007669"/>
    <property type="project" value="UniProtKB-EC"/>
</dbReference>
<dbReference type="InterPro" id="IPR017907">
    <property type="entry name" value="Znf_RING_CS"/>
</dbReference>
<sequence length="427" mass="47379">AARPTHNPHPTPYRSPAPADRLHSALPTRRVPAASPPPAIKGRPSATAGLHLSSACAPPARALLRRRPLASAAAASSPLLSGPPTHAGFSVSKMKFGSIYEEYLRAEQDKYLAKCSHVEYKRLKKVLKRCRLDRSLQADGTNGEQQEDRSDDSSDACDCNSCTLCDQMFFTELTKETSDIAGYFSSRVQHLLNLHVPSGLQRYIWRVRQCFIDDQQIMVQEGRLLVNYVTMNAIAIRKILKKYDKVHGSVSGRDFRSKMQSEHTELLQSPWLIELGAFHLNCDSSDIDEPVGFFKNGFFKNFSCDLTGTQPVMTMAISETIKYDYSLTCPICLDTLFNPYALSCGHLFCKGCACGAASVYIFQGVRSAPPEAKCPVCREVCEQAYVLLYVSYHCNCTVNKNTVLLAFVSMVIIVCAPCTFARAARYE</sequence>
<dbReference type="InterPro" id="IPR001841">
    <property type="entry name" value="Znf_RING"/>
</dbReference>
<dbReference type="CDD" id="cd14482">
    <property type="entry name" value="SPX_BAH1-like"/>
    <property type="match status" value="1"/>
</dbReference>
<dbReference type="InterPro" id="IPR033326">
    <property type="entry name" value="BAH1"/>
</dbReference>
<dbReference type="EC" id="2.3.2.27" evidence="3"/>
<evidence type="ECO:0000313" key="14">
    <source>
        <dbReference type="EnsemblPlants" id="AET5Gv20868500.8"/>
    </source>
</evidence>
<keyword evidence="15" id="KW-1185">Reference proteome</keyword>
<keyword evidence="5" id="KW-0479">Metal-binding</keyword>
<evidence type="ECO:0000256" key="10">
    <source>
        <dbReference type="SAM" id="MobiDB-lite"/>
    </source>
</evidence>
<dbReference type="PROSITE" id="PS00518">
    <property type="entry name" value="ZF_RING_1"/>
    <property type="match status" value="1"/>
</dbReference>
<evidence type="ECO:0000256" key="6">
    <source>
        <dbReference type="ARBA" id="ARBA00022771"/>
    </source>
</evidence>
<dbReference type="STRING" id="200361.A0A453LPK6"/>
<feature type="domain" description="RING-type" evidence="12">
    <location>
        <begin position="329"/>
        <end position="378"/>
    </location>
</feature>
<dbReference type="PROSITE" id="PS50089">
    <property type="entry name" value="ZF_RING_2"/>
    <property type="match status" value="1"/>
</dbReference>
<proteinExistence type="predicted"/>
<comment type="catalytic activity">
    <reaction evidence="1">
        <text>S-ubiquitinyl-[E2 ubiquitin-conjugating enzyme]-L-cysteine + [acceptor protein]-L-lysine = [E2 ubiquitin-conjugating enzyme]-L-cysteine + N(6)-ubiquitinyl-[acceptor protein]-L-lysine.</text>
        <dbReference type="EC" id="2.3.2.27"/>
    </reaction>
</comment>
<evidence type="ECO:0000256" key="4">
    <source>
        <dbReference type="ARBA" id="ARBA00022679"/>
    </source>
</evidence>
<feature type="region of interest" description="Disordered" evidence="10">
    <location>
        <begin position="1"/>
        <end position="46"/>
    </location>
</feature>
<evidence type="ECO:0000256" key="1">
    <source>
        <dbReference type="ARBA" id="ARBA00000900"/>
    </source>
</evidence>
<evidence type="ECO:0000256" key="3">
    <source>
        <dbReference type="ARBA" id="ARBA00012483"/>
    </source>
</evidence>
<evidence type="ECO:0000313" key="15">
    <source>
        <dbReference type="Proteomes" id="UP000015105"/>
    </source>
</evidence>
<keyword evidence="11" id="KW-0812">Transmembrane</keyword>
<evidence type="ECO:0000256" key="2">
    <source>
        <dbReference type="ARBA" id="ARBA00004906"/>
    </source>
</evidence>
<evidence type="ECO:0000256" key="5">
    <source>
        <dbReference type="ARBA" id="ARBA00022723"/>
    </source>
</evidence>
<dbReference type="Gene3D" id="3.30.40.10">
    <property type="entry name" value="Zinc/RING finger domain, C3HC4 (zinc finger)"/>
    <property type="match status" value="1"/>
</dbReference>
<keyword evidence="11" id="KW-0472">Membrane</keyword>
<evidence type="ECO:0000256" key="11">
    <source>
        <dbReference type="SAM" id="Phobius"/>
    </source>
</evidence>
<name>A0A453LPK6_AEGTS</name>
<dbReference type="PANTHER" id="PTHR46764">
    <property type="entry name" value="E3 UBIQUITIN-PROTEIN LIGASE BAH1"/>
    <property type="match status" value="1"/>
</dbReference>
<evidence type="ECO:0000256" key="7">
    <source>
        <dbReference type="ARBA" id="ARBA00022786"/>
    </source>
</evidence>
<reference evidence="15" key="2">
    <citation type="journal article" date="2017" name="Nat. Plants">
        <title>The Aegilops tauschii genome reveals multiple impacts of transposons.</title>
        <authorList>
            <person name="Zhao G."/>
            <person name="Zou C."/>
            <person name="Li K."/>
            <person name="Wang K."/>
            <person name="Li T."/>
            <person name="Gao L."/>
            <person name="Zhang X."/>
            <person name="Wang H."/>
            <person name="Yang Z."/>
            <person name="Liu X."/>
            <person name="Jiang W."/>
            <person name="Mao L."/>
            <person name="Kong X."/>
            <person name="Jiao Y."/>
            <person name="Jia J."/>
        </authorList>
    </citation>
    <scope>NUCLEOTIDE SEQUENCE [LARGE SCALE GENOMIC DNA]</scope>
    <source>
        <strain evidence="15">cv. AL8/78</strain>
    </source>
</reference>
<dbReference type="InterPro" id="IPR027370">
    <property type="entry name" value="Znf-RING_euk"/>
</dbReference>
<organism evidence="14 15">
    <name type="scientific">Aegilops tauschii subsp. strangulata</name>
    <name type="common">Goatgrass</name>
    <dbReference type="NCBI Taxonomy" id="200361"/>
    <lineage>
        <taxon>Eukaryota</taxon>
        <taxon>Viridiplantae</taxon>
        <taxon>Streptophyta</taxon>
        <taxon>Embryophyta</taxon>
        <taxon>Tracheophyta</taxon>
        <taxon>Spermatophyta</taxon>
        <taxon>Magnoliopsida</taxon>
        <taxon>Liliopsida</taxon>
        <taxon>Poales</taxon>
        <taxon>Poaceae</taxon>
        <taxon>BOP clade</taxon>
        <taxon>Pooideae</taxon>
        <taxon>Triticodae</taxon>
        <taxon>Triticeae</taxon>
        <taxon>Triticinae</taxon>
        <taxon>Aegilops</taxon>
    </lineage>
</organism>
<dbReference type="SMART" id="SM00184">
    <property type="entry name" value="RING"/>
    <property type="match status" value="1"/>
</dbReference>